<reference evidence="5 6" key="1">
    <citation type="submission" date="2015-04" db="EMBL/GenBank/DDBJ databases">
        <authorList>
            <person name="Syromyatnikov M.Y."/>
            <person name="Popov V.N."/>
        </authorList>
    </citation>
    <scope>NUCLEOTIDE SEQUENCE [LARGE SCALE GENOMIC DNA]</scope>
</reference>
<evidence type="ECO:0000256" key="1">
    <source>
        <dbReference type="ARBA" id="ARBA00022614"/>
    </source>
</evidence>
<dbReference type="SMART" id="SM00369">
    <property type="entry name" value="LRR_TYP"/>
    <property type="match status" value="2"/>
</dbReference>
<keyword evidence="3" id="KW-0677">Repeat</keyword>
<keyword evidence="1" id="KW-0433">Leucine-rich repeat</keyword>
<dbReference type="Pfam" id="PF13855">
    <property type="entry name" value="LRR_8"/>
    <property type="match status" value="1"/>
</dbReference>
<dbReference type="Gene3D" id="3.80.10.10">
    <property type="entry name" value="Ribonuclease Inhibitor"/>
    <property type="match status" value="1"/>
</dbReference>
<sequence>MLPVMIVYSLVATVLVLISGYSQAIILDCTYAEKNIWQINKLYTCTGRVIIVGDLHIITHVSNNHLSKRDNGDVKGVSIRNQELDFAPRNLGEFFPNLESLDISQSKLKEIRREDLENLPNLKQLHLNNNNIQFVEKNLFENNPQLHAISFLNNPVKHVAYSVFDNLSDLKSLRFEGTTCINLGYDKNRAKVETLISQLAKNCAPTFEMTEAEIINGVELRRKVYQLMDEKDKHLEWELMEIKRKLKQLEEW</sequence>
<evidence type="ECO:0000256" key="3">
    <source>
        <dbReference type="ARBA" id="ARBA00022737"/>
    </source>
</evidence>
<dbReference type="SUPFAM" id="SSF52058">
    <property type="entry name" value="L domain-like"/>
    <property type="match status" value="1"/>
</dbReference>
<feature type="chain" id="PRO_5012113942" evidence="4">
    <location>
        <begin position="25"/>
        <end position="252"/>
    </location>
</feature>
<evidence type="ECO:0000313" key="5">
    <source>
        <dbReference type="EMBL" id="CRK88067.1"/>
    </source>
</evidence>
<dbReference type="InterPro" id="IPR050328">
    <property type="entry name" value="Dev_Immune_Receptor"/>
</dbReference>
<accession>A0A1J1HJI4</accession>
<dbReference type="STRING" id="568069.A0A1J1HJI4"/>
<feature type="non-terminal residue" evidence="5">
    <location>
        <position position="252"/>
    </location>
</feature>
<evidence type="ECO:0000313" key="6">
    <source>
        <dbReference type="Proteomes" id="UP000183832"/>
    </source>
</evidence>
<evidence type="ECO:0000256" key="2">
    <source>
        <dbReference type="ARBA" id="ARBA00022729"/>
    </source>
</evidence>
<dbReference type="PANTHER" id="PTHR24373">
    <property type="entry name" value="SLIT RELATED LEUCINE-RICH REPEAT NEURONAL PROTEIN"/>
    <property type="match status" value="1"/>
</dbReference>
<feature type="signal peptide" evidence="4">
    <location>
        <begin position="1"/>
        <end position="24"/>
    </location>
</feature>
<dbReference type="InterPro" id="IPR032675">
    <property type="entry name" value="LRR_dom_sf"/>
</dbReference>
<keyword evidence="2 4" id="KW-0732">Signal</keyword>
<organism evidence="5 6">
    <name type="scientific">Clunio marinus</name>
    <dbReference type="NCBI Taxonomy" id="568069"/>
    <lineage>
        <taxon>Eukaryota</taxon>
        <taxon>Metazoa</taxon>
        <taxon>Ecdysozoa</taxon>
        <taxon>Arthropoda</taxon>
        <taxon>Hexapoda</taxon>
        <taxon>Insecta</taxon>
        <taxon>Pterygota</taxon>
        <taxon>Neoptera</taxon>
        <taxon>Endopterygota</taxon>
        <taxon>Diptera</taxon>
        <taxon>Nematocera</taxon>
        <taxon>Chironomoidea</taxon>
        <taxon>Chironomidae</taxon>
        <taxon>Clunio</taxon>
    </lineage>
</organism>
<keyword evidence="6" id="KW-1185">Reference proteome</keyword>
<dbReference type="PANTHER" id="PTHR24373:SF370">
    <property type="entry name" value="FISH-LIPS, ISOFORM E"/>
    <property type="match status" value="1"/>
</dbReference>
<evidence type="ECO:0000256" key="4">
    <source>
        <dbReference type="SAM" id="SignalP"/>
    </source>
</evidence>
<dbReference type="OrthoDB" id="7789549at2759"/>
<dbReference type="GO" id="GO:0031012">
    <property type="term" value="C:extracellular matrix"/>
    <property type="evidence" value="ECO:0007669"/>
    <property type="project" value="TreeGrafter"/>
</dbReference>
<name>A0A1J1HJI4_9DIPT</name>
<dbReference type="InterPro" id="IPR003591">
    <property type="entry name" value="Leu-rich_rpt_typical-subtyp"/>
</dbReference>
<proteinExistence type="predicted"/>
<dbReference type="AlphaFoldDB" id="A0A1J1HJI4"/>
<dbReference type="GO" id="GO:0005615">
    <property type="term" value="C:extracellular space"/>
    <property type="evidence" value="ECO:0007669"/>
    <property type="project" value="TreeGrafter"/>
</dbReference>
<protein>
    <submittedName>
        <fullName evidence="5">CLUMA_CG001852, isoform A</fullName>
    </submittedName>
</protein>
<dbReference type="InterPro" id="IPR001611">
    <property type="entry name" value="Leu-rich_rpt"/>
</dbReference>
<gene>
    <name evidence="5" type="ORF">CLUMA_CG001852</name>
</gene>
<dbReference type="EMBL" id="CVRI01000006">
    <property type="protein sequence ID" value="CRK88067.1"/>
    <property type="molecule type" value="Genomic_DNA"/>
</dbReference>
<dbReference type="Proteomes" id="UP000183832">
    <property type="component" value="Unassembled WGS sequence"/>
</dbReference>